<feature type="transmembrane region" description="Helical" evidence="7">
    <location>
        <begin position="147"/>
        <end position="169"/>
    </location>
</feature>
<evidence type="ECO:0000256" key="6">
    <source>
        <dbReference type="SAM" id="MobiDB-lite"/>
    </source>
</evidence>
<evidence type="ECO:0000313" key="9">
    <source>
        <dbReference type="EMBL" id="KAL2834827.1"/>
    </source>
</evidence>
<dbReference type="InterPro" id="IPR049326">
    <property type="entry name" value="Rhodopsin_dom_fungi"/>
</dbReference>
<feature type="transmembrane region" description="Helical" evidence="7">
    <location>
        <begin position="233"/>
        <end position="256"/>
    </location>
</feature>
<evidence type="ECO:0000256" key="2">
    <source>
        <dbReference type="ARBA" id="ARBA00022692"/>
    </source>
</evidence>
<feature type="transmembrane region" description="Helical" evidence="7">
    <location>
        <begin position="113"/>
        <end position="135"/>
    </location>
</feature>
<evidence type="ECO:0000256" key="5">
    <source>
        <dbReference type="ARBA" id="ARBA00038359"/>
    </source>
</evidence>
<evidence type="ECO:0000259" key="8">
    <source>
        <dbReference type="Pfam" id="PF20684"/>
    </source>
</evidence>
<feature type="transmembrane region" description="Helical" evidence="7">
    <location>
        <begin position="268"/>
        <end position="291"/>
    </location>
</feature>
<dbReference type="PANTHER" id="PTHR33048">
    <property type="entry name" value="PTH11-LIKE INTEGRAL MEMBRANE PROTEIN (AFU_ORTHOLOGUE AFUA_5G11245)"/>
    <property type="match status" value="1"/>
</dbReference>
<keyword evidence="3 7" id="KW-1133">Transmembrane helix</keyword>
<dbReference type="Pfam" id="PF20684">
    <property type="entry name" value="Fung_rhodopsin"/>
    <property type="match status" value="1"/>
</dbReference>
<protein>
    <recommendedName>
        <fullName evidence="8">Rhodopsin domain-containing protein</fullName>
    </recommendedName>
</protein>
<reference evidence="9 10" key="1">
    <citation type="submission" date="2024-07" db="EMBL/GenBank/DDBJ databases">
        <title>Section-level genome sequencing and comparative genomics of Aspergillus sections Usti and Cavernicolus.</title>
        <authorList>
            <consortium name="Lawrence Berkeley National Laboratory"/>
            <person name="Nybo J.L."/>
            <person name="Vesth T.C."/>
            <person name="Theobald S."/>
            <person name="Frisvad J.C."/>
            <person name="Larsen T.O."/>
            <person name="Kjaerboelling I."/>
            <person name="Rothschild-Mancinelli K."/>
            <person name="Lyhne E.K."/>
            <person name="Kogle M.E."/>
            <person name="Barry K."/>
            <person name="Clum A."/>
            <person name="Na H."/>
            <person name="Ledsgaard L."/>
            <person name="Lin J."/>
            <person name="Lipzen A."/>
            <person name="Kuo A."/>
            <person name="Riley R."/>
            <person name="Mondo S."/>
            <person name="Labutti K."/>
            <person name="Haridas S."/>
            <person name="Pangalinan J."/>
            <person name="Salamov A.A."/>
            <person name="Simmons B.A."/>
            <person name="Magnuson J.K."/>
            <person name="Chen J."/>
            <person name="Drula E."/>
            <person name="Henrissat B."/>
            <person name="Wiebenga A."/>
            <person name="Lubbers R.J."/>
            <person name="Gomes A.C."/>
            <person name="Makela M.R."/>
            <person name="Stajich J."/>
            <person name="Grigoriev I.V."/>
            <person name="Mortensen U.H."/>
            <person name="De Vries R.P."/>
            <person name="Baker S.E."/>
            <person name="Andersen M.R."/>
        </authorList>
    </citation>
    <scope>NUCLEOTIDE SEQUENCE [LARGE SCALE GENOMIC DNA]</scope>
    <source>
        <strain evidence="9 10">CBS 123904</strain>
    </source>
</reference>
<feature type="domain" description="Rhodopsin" evidence="8">
    <location>
        <begin position="57"/>
        <end position="295"/>
    </location>
</feature>
<feature type="region of interest" description="Disordered" evidence="6">
    <location>
        <begin position="1"/>
        <end position="21"/>
    </location>
</feature>
<dbReference type="PANTHER" id="PTHR33048:SF47">
    <property type="entry name" value="INTEGRAL MEMBRANE PROTEIN-RELATED"/>
    <property type="match status" value="1"/>
</dbReference>
<evidence type="ECO:0000313" key="10">
    <source>
        <dbReference type="Proteomes" id="UP001610446"/>
    </source>
</evidence>
<comment type="similarity">
    <text evidence="5">Belongs to the SAT4 family.</text>
</comment>
<comment type="caution">
    <text evidence="9">The sequence shown here is derived from an EMBL/GenBank/DDBJ whole genome shotgun (WGS) entry which is preliminary data.</text>
</comment>
<organism evidence="9 10">
    <name type="scientific">Aspergillus pseudoustus</name>
    <dbReference type="NCBI Taxonomy" id="1810923"/>
    <lineage>
        <taxon>Eukaryota</taxon>
        <taxon>Fungi</taxon>
        <taxon>Dikarya</taxon>
        <taxon>Ascomycota</taxon>
        <taxon>Pezizomycotina</taxon>
        <taxon>Eurotiomycetes</taxon>
        <taxon>Eurotiomycetidae</taxon>
        <taxon>Eurotiales</taxon>
        <taxon>Aspergillaceae</taxon>
        <taxon>Aspergillus</taxon>
        <taxon>Aspergillus subgen. Nidulantes</taxon>
    </lineage>
</organism>
<dbReference type="InterPro" id="IPR052337">
    <property type="entry name" value="SAT4-like"/>
</dbReference>
<evidence type="ECO:0000256" key="4">
    <source>
        <dbReference type="ARBA" id="ARBA00023136"/>
    </source>
</evidence>
<sequence>MRPLSPKERHSLLEGPAAPPPPGQLSNLDGPQPMLIIGQVILYIFGISASICFMMHAYTRAFTVRQFRLSDCILVLAWALYVAYVGIAFLTNAVAPCVDQWDQRLRDFISMLYYNYIGTIIYCLSVFVVKLSILQKFLEIFSLQHDYFFWSCHCLIWVNLVFYLAMIFLEVFACKPISGAWDVLIREGSCAINMRLLNVVGGSVNSVSDLIILTLPLTRIWRLHVPLRKKLAISAVFSFGLLSCASAIVRLSYAVILFNTTNNISRFIWMSGLWTIAEIGCGIIAGCIPSLPKFIQSRRTRIAAEITHAHAPFGGMIMLPVSSWPGSGRRWKAPDLYPLTSFANDIGRWERACLEPDRVLVPSGVASLHQATPPRVRT</sequence>
<proteinExistence type="inferred from homology"/>
<keyword evidence="2 7" id="KW-0812">Transmembrane</keyword>
<keyword evidence="4 7" id="KW-0472">Membrane</keyword>
<evidence type="ECO:0000256" key="1">
    <source>
        <dbReference type="ARBA" id="ARBA00004141"/>
    </source>
</evidence>
<feature type="transmembrane region" description="Helical" evidence="7">
    <location>
        <begin position="36"/>
        <end position="59"/>
    </location>
</feature>
<evidence type="ECO:0000256" key="3">
    <source>
        <dbReference type="ARBA" id="ARBA00022989"/>
    </source>
</evidence>
<name>A0ABR4J4U1_9EURO</name>
<feature type="transmembrane region" description="Helical" evidence="7">
    <location>
        <begin position="71"/>
        <end position="93"/>
    </location>
</feature>
<gene>
    <name evidence="9" type="ORF">BJY01DRAFT_259365</name>
</gene>
<evidence type="ECO:0000256" key="7">
    <source>
        <dbReference type="SAM" id="Phobius"/>
    </source>
</evidence>
<dbReference type="Proteomes" id="UP001610446">
    <property type="component" value="Unassembled WGS sequence"/>
</dbReference>
<keyword evidence="10" id="KW-1185">Reference proteome</keyword>
<comment type="subcellular location">
    <subcellularLocation>
        <location evidence="1">Membrane</location>
        <topology evidence="1">Multi-pass membrane protein</topology>
    </subcellularLocation>
</comment>
<accession>A0ABR4J4U1</accession>
<feature type="compositionally biased region" description="Basic and acidic residues" evidence="6">
    <location>
        <begin position="1"/>
        <end position="12"/>
    </location>
</feature>
<dbReference type="EMBL" id="JBFXLU010000211">
    <property type="protein sequence ID" value="KAL2834827.1"/>
    <property type="molecule type" value="Genomic_DNA"/>
</dbReference>